<accession>A0A4Q9DS89</accession>
<evidence type="ECO:0000256" key="1">
    <source>
        <dbReference type="SAM" id="SignalP"/>
    </source>
</evidence>
<reference evidence="2 3" key="1">
    <citation type="submission" date="2019-02" db="EMBL/GenBank/DDBJ databases">
        <title>Paenibacillus sp. nov., isolated from surface-sterilized tissue of Thalictrum simplex L.</title>
        <authorList>
            <person name="Tuo L."/>
        </authorList>
    </citation>
    <scope>NUCLEOTIDE SEQUENCE [LARGE SCALE GENOMIC DNA]</scope>
    <source>
        <strain evidence="2 3">N2SHLJ1</strain>
    </source>
</reference>
<dbReference type="AlphaFoldDB" id="A0A4Q9DS89"/>
<dbReference type="OrthoDB" id="9798191at2"/>
<dbReference type="EMBL" id="SIRE01000013">
    <property type="protein sequence ID" value="TBL76614.1"/>
    <property type="molecule type" value="Genomic_DNA"/>
</dbReference>
<dbReference type="InterPro" id="IPR050490">
    <property type="entry name" value="Bact_solute-bd_prot1"/>
</dbReference>
<sequence>MLKRKAAAAALLALLILMTGCMPDMVRFSPERRQAEPAPVKITMWNVETLDRRQTILQESIRTFNETHKQMQIVPFFYETEAYKNKLRVAMVSGNMPDLFQYWSGESFKRMVDSHAVADVTDLLEQSRDLKRQYIPEALQSVTYDGRIYGFPHTIQRVVVWYNKAMFAEHGLQPPQSWADLIRIIQVLSQKGITSVSVAGKDRWPLLHWFAYINHRLGGEPAFKKTVSRAGDFSDPAFLEAGLKFRELVKNKAFIPGFLGMDVIMAEKAFLAGEAAMYIQGDWVAGKLMEDEKQKNNIGYFGFPEMPGVAGEMEYYGGYAVGWAMSAGSKQREASFEALQFLLDKKERVKYAQASGANAPFLDMPLTRPAAGSAIYDYMEHVAGDRSGFFGFYDQEIEPRRAQLLLDAVVTLASEEELSREEIEAIMAQIR</sequence>
<dbReference type="PANTHER" id="PTHR43649">
    <property type="entry name" value="ARABINOSE-BINDING PROTEIN-RELATED"/>
    <property type="match status" value="1"/>
</dbReference>
<proteinExistence type="predicted"/>
<keyword evidence="1" id="KW-0732">Signal</keyword>
<dbReference type="PANTHER" id="PTHR43649:SF14">
    <property type="entry name" value="BLR3389 PROTEIN"/>
    <property type="match status" value="1"/>
</dbReference>
<dbReference type="Pfam" id="PF01547">
    <property type="entry name" value="SBP_bac_1"/>
    <property type="match status" value="1"/>
</dbReference>
<gene>
    <name evidence="2" type="ORF">EYB31_19515</name>
</gene>
<evidence type="ECO:0000313" key="2">
    <source>
        <dbReference type="EMBL" id="TBL76614.1"/>
    </source>
</evidence>
<organism evidence="2 3">
    <name type="scientific">Paenibacillus thalictri</name>
    <dbReference type="NCBI Taxonomy" id="2527873"/>
    <lineage>
        <taxon>Bacteria</taxon>
        <taxon>Bacillati</taxon>
        <taxon>Bacillota</taxon>
        <taxon>Bacilli</taxon>
        <taxon>Bacillales</taxon>
        <taxon>Paenibacillaceae</taxon>
        <taxon>Paenibacillus</taxon>
    </lineage>
</organism>
<protein>
    <submittedName>
        <fullName evidence="2">Extracellular solute-binding protein</fullName>
    </submittedName>
</protein>
<dbReference type="Gene3D" id="3.40.190.10">
    <property type="entry name" value="Periplasmic binding protein-like II"/>
    <property type="match status" value="2"/>
</dbReference>
<dbReference type="SUPFAM" id="SSF53850">
    <property type="entry name" value="Periplasmic binding protein-like II"/>
    <property type="match status" value="1"/>
</dbReference>
<feature type="signal peptide" evidence="1">
    <location>
        <begin position="1"/>
        <end position="23"/>
    </location>
</feature>
<dbReference type="RefSeq" id="WP_131015086.1">
    <property type="nucleotide sequence ID" value="NZ_SIRE01000013.1"/>
</dbReference>
<evidence type="ECO:0000313" key="3">
    <source>
        <dbReference type="Proteomes" id="UP000293142"/>
    </source>
</evidence>
<dbReference type="InterPro" id="IPR006059">
    <property type="entry name" value="SBP"/>
</dbReference>
<comment type="caution">
    <text evidence="2">The sequence shown here is derived from an EMBL/GenBank/DDBJ whole genome shotgun (WGS) entry which is preliminary data.</text>
</comment>
<dbReference type="Proteomes" id="UP000293142">
    <property type="component" value="Unassembled WGS sequence"/>
</dbReference>
<keyword evidence="3" id="KW-1185">Reference proteome</keyword>
<feature type="chain" id="PRO_5039653951" evidence="1">
    <location>
        <begin position="24"/>
        <end position="431"/>
    </location>
</feature>
<name>A0A4Q9DS89_9BACL</name>
<dbReference type="PROSITE" id="PS51257">
    <property type="entry name" value="PROKAR_LIPOPROTEIN"/>
    <property type="match status" value="1"/>
</dbReference>